<feature type="transmembrane region" description="Helical" evidence="7">
    <location>
        <begin position="190"/>
        <end position="209"/>
    </location>
</feature>
<keyword evidence="4 7" id="KW-0812">Transmembrane</keyword>
<gene>
    <name evidence="9" type="ORF">GCM10011360_38000</name>
</gene>
<keyword evidence="6 7" id="KW-0472">Membrane</keyword>
<evidence type="ECO:0000256" key="5">
    <source>
        <dbReference type="ARBA" id="ARBA00022989"/>
    </source>
</evidence>
<feature type="domain" description="Acyltransferase 3" evidence="8">
    <location>
        <begin position="29"/>
        <end position="334"/>
    </location>
</feature>
<dbReference type="RefSeq" id="WP_188479394.1">
    <property type="nucleotide sequence ID" value="NZ_BMFJ01000002.1"/>
</dbReference>
<evidence type="ECO:0000259" key="8">
    <source>
        <dbReference type="Pfam" id="PF01757"/>
    </source>
</evidence>
<evidence type="ECO:0000313" key="9">
    <source>
        <dbReference type="EMBL" id="GGE47156.1"/>
    </source>
</evidence>
<keyword evidence="5 7" id="KW-1133">Transmembrane helix</keyword>
<feature type="transmembrane region" description="Helical" evidence="7">
    <location>
        <begin position="230"/>
        <end position="250"/>
    </location>
</feature>
<comment type="similarity">
    <text evidence="2">Belongs to the acyltransferase 3 family.</text>
</comment>
<keyword evidence="3" id="KW-1003">Cell membrane</keyword>
<protein>
    <recommendedName>
        <fullName evidence="8">Acyltransferase 3 domain-containing protein</fullName>
    </recommendedName>
</protein>
<dbReference type="AlphaFoldDB" id="A0A917AFQ2"/>
<feature type="transmembrane region" description="Helical" evidence="7">
    <location>
        <begin position="140"/>
        <end position="159"/>
    </location>
</feature>
<keyword evidence="10" id="KW-1185">Reference proteome</keyword>
<feature type="transmembrane region" description="Helical" evidence="7">
    <location>
        <begin position="288"/>
        <end position="307"/>
    </location>
</feature>
<feature type="transmembrane region" description="Helical" evidence="7">
    <location>
        <begin position="99"/>
        <end position="120"/>
    </location>
</feature>
<comment type="subcellular location">
    <subcellularLocation>
        <location evidence="1">Cell membrane</location>
        <topology evidence="1">Multi-pass membrane protein</topology>
    </subcellularLocation>
</comment>
<dbReference type="Pfam" id="PF01757">
    <property type="entry name" value="Acyl_transf_3"/>
    <property type="match status" value="1"/>
</dbReference>
<accession>A0A917AFQ2</accession>
<dbReference type="GO" id="GO:0009246">
    <property type="term" value="P:enterobacterial common antigen biosynthetic process"/>
    <property type="evidence" value="ECO:0007669"/>
    <property type="project" value="TreeGrafter"/>
</dbReference>
<dbReference type="GO" id="GO:0016413">
    <property type="term" value="F:O-acetyltransferase activity"/>
    <property type="evidence" value="ECO:0007669"/>
    <property type="project" value="TreeGrafter"/>
</dbReference>
<dbReference type="PANTHER" id="PTHR40074">
    <property type="entry name" value="O-ACETYLTRANSFERASE WECH"/>
    <property type="match status" value="1"/>
</dbReference>
<evidence type="ECO:0000256" key="3">
    <source>
        <dbReference type="ARBA" id="ARBA00022475"/>
    </source>
</evidence>
<feature type="transmembrane region" description="Helical" evidence="7">
    <location>
        <begin position="256"/>
        <end position="276"/>
    </location>
</feature>
<proteinExistence type="inferred from homology"/>
<feature type="transmembrane region" description="Helical" evidence="7">
    <location>
        <begin position="166"/>
        <end position="184"/>
    </location>
</feature>
<sequence>MSIYDDTFNTGARRLFPSRLFPAVARSREEIDALSGLACLGVVLFHATAAGPQLAGDHWVPVINASLSHIRMPLFAFVSGYAFRSVAISAAEGSLRAAVLGRAGALLIPLATLGTLLWLLRGGVGPAWPGVLLLPYAHFWFLQALFLIMGSVLVLARVLGGRHDVAALLLGVGSALVWTGALGVPDVTLFAFAQAVLLAVFFCTGLLFAGGMHPPVRRTSRSPAAARLRLAGAVALAVSLNAATVLALAPALTLPALHNTLSLCIGLLGVVGLFLLRPRVGWLTGLGRHAFAIYLLHPFFLVGAALAVRAGLPGLSPELWLAVTLPAGIAGPILADRVLRRLPILRTLLLGSRPGS</sequence>
<evidence type="ECO:0000256" key="7">
    <source>
        <dbReference type="SAM" id="Phobius"/>
    </source>
</evidence>
<feature type="transmembrane region" description="Helical" evidence="7">
    <location>
        <begin position="70"/>
        <end position="87"/>
    </location>
</feature>
<dbReference type="PANTHER" id="PTHR40074:SF2">
    <property type="entry name" value="O-ACETYLTRANSFERASE WECH"/>
    <property type="match status" value="1"/>
</dbReference>
<dbReference type="Proteomes" id="UP000612855">
    <property type="component" value="Unassembled WGS sequence"/>
</dbReference>
<dbReference type="InterPro" id="IPR002656">
    <property type="entry name" value="Acyl_transf_3_dom"/>
</dbReference>
<evidence type="ECO:0000256" key="2">
    <source>
        <dbReference type="ARBA" id="ARBA00007400"/>
    </source>
</evidence>
<evidence type="ECO:0000313" key="10">
    <source>
        <dbReference type="Proteomes" id="UP000612855"/>
    </source>
</evidence>
<evidence type="ECO:0000256" key="1">
    <source>
        <dbReference type="ARBA" id="ARBA00004651"/>
    </source>
</evidence>
<comment type="caution">
    <text evidence="9">The sequence shown here is derived from an EMBL/GenBank/DDBJ whole genome shotgun (WGS) entry which is preliminary data.</text>
</comment>
<dbReference type="EMBL" id="BMFJ01000002">
    <property type="protein sequence ID" value="GGE47156.1"/>
    <property type="molecule type" value="Genomic_DNA"/>
</dbReference>
<evidence type="ECO:0000256" key="6">
    <source>
        <dbReference type="ARBA" id="ARBA00023136"/>
    </source>
</evidence>
<organism evidence="9 10">
    <name type="scientific">Primorskyibacter flagellatus</name>
    <dbReference type="NCBI Taxonomy" id="1387277"/>
    <lineage>
        <taxon>Bacteria</taxon>
        <taxon>Pseudomonadati</taxon>
        <taxon>Pseudomonadota</taxon>
        <taxon>Alphaproteobacteria</taxon>
        <taxon>Rhodobacterales</taxon>
        <taxon>Roseobacteraceae</taxon>
        <taxon>Primorskyibacter</taxon>
    </lineage>
</organism>
<name>A0A917AFQ2_9RHOB</name>
<evidence type="ECO:0000256" key="4">
    <source>
        <dbReference type="ARBA" id="ARBA00022692"/>
    </source>
</evidence>
<feature type="transmembrane region" description="Helical" evidence="7">
    <location>
        <begin position="31"/>
        <end position="50"/>
    </location>
</feature>
<dbReference type="GO" id="GO:0005886">
    <property type="term" value="C:plasma membrane"/>
    <property type="evidence" value="ECO:0007669"/>
    <property type="project" value="UniProtKB-SubCell"/>
</dbReference>
<reference evidence="10" key="1">
    <citation type="journal article" date="2019" name="Int. J. Syst. Evol. Microbiol.">
        <title>The Global Catalogue of Microorganisms (GCM) 10K type strain sequencing project: providing services to taxonomists for standard genome sequencing and annotation.</title>
        <authorList>
            <consortium name="The Broad Institute Genomics Platform"/>
            <consortium name="The Broad Institute Genome Sequencing Center for Infectious Disease"/>
            <person name="Wu L."/>
            <person name="Ma J."/>
        </authorList>
    </citation>
    <scope>NUCLEOTIDE SEQUENCE [LARGE SCALE GENOMIC DNA]</scope>
    <source>
        <strain evidence="10">CGMCC 1.12664</strain>
    </source>
</reference>